<name>X0T6C9_9ZZZZ</name>
<dbReference type="EMBL" id="BARS01013979">
    <property type="protein sequence ID" value="GAF88764.1"/>
    <property type="molecule type" value="Genomic_DNA"/>
</dbReference>
<proteinExistence type="predicted"/>
<reference evidence="1" key="1">
    <citation type="journal article" date="2014" name="Front. Microbiol.">
        <title>High frequency of phylogenetically diverse reductive dehalogenase-homologous genes in deep subseafloor sedimentary metagenomes.</title>
        <authorList>
            <person name="Kawai M."/>
            <person name="Futagami T."/>
            <person name="Toyoda A."/>
            <person name="Takaki Y."/>
            <person name="Nishi S."/>
            <person name="Hori S."/>
            <person name="Arai W."/>
            <person name="Tsubouchi T."/>
            <person name="Morono Y."/>
            <person name="Uchiyama I."/>
            <person name="Ito T."/>
            <person name="Fujiyama A."/>
            <person name="Inagaki F."/>
            <person name="Takami H."/>
        </authorList>
    </citation>
    <scope>NUCLEOTIDE SEQUENCE</scope>
    <source>
        <strain evidence="1">Expedition CK06-06</strain>
    </source>
</reference>
<feature type="non-terminal residue" evidence="1">
    <location>
        <position position="30"/>
    </location>
</feature>
<dbReference type="AlphaFoldDB" id="X0T6C9"/>
<accession>X0T6C9</accession>
<gene>
    <name evidence="1" type="ORF">S01H1_23902</name>
</gene>
<sequence length="30" mass="3084">MTTLTTAPLAPILARLLDDADVSSAALNVE</sequence>
<comment type="caution">
    <text evidence="1">The sequence shown here is derived from an EMBL/GenBank/DDBJ whole genome shotgun (WGS) entry which is preliminary data.</text>
</comment>
<organism evidence="1">
    <name type="scientific">marine sediment metagenome</name>
    <dbReference type="NCBI Taxonomy" id="412755"/>
    <lineage>
        <taxon>unclassified sequences</taxon>
        <taxon>metagenomes</taxon>
        <taxon>ecological metagenomes</taxon>
    </lineage>
</organism>
<evidence type="ECO:0000313" key="1">
    <source>
        <dbReference type="EMBL" id="GAF88764.1"/>
    </source>
</evidence>
<protein>
    <submittedName>
        <fullName evidence="1">Uncharacterized protein</fullName>
    </submittedName>
</protein>